<name>A0A1H3QW13_9BACT</name>
<evidence type="ECO:0000256" key="5">
    <source>
        <dbReference type="ARBA" id="ARBA00022692"/>
    </source>
</evidence>
<keyword evidence="8" id="KW-0406">Ion transport</keyword>
<dbReference type="CDD" id="cd12828">
    <property type="entry name" value="TmCorA-like_1"/>
    <property type="match status" value="1"/>
</dbReference>
<dbReference type="Proteomes" id="UP000199663">
    <property type="component" value="Unassembled WGS sequence"/>
</dbReference>
<keyword evidence="7 8" id="KW-0472">Membrane</keyword>
<dbReference type="PANTHER" id="PTHR46494:SF1">
    <property type="entry name" value="CORA FAMILY METAL ION TRANSPORTER (EUROFUNG)"/>
    <property type="match status" value="1"/>
</dbReference>
<comment type="similarity">
    <text evidence="2 8">Belongs to the CorA metal ion transporter (MIT) (TC 1.A.35) family.</text>
</comment>
<dbReference type="InterPro" id="IPR004488">
    <property type="entry name" value="Mg/Co-transport_prot_CorA"/>
</dbReference>
<feature type="transmembrane region" description="Helical" evidence="8">
    <location>
        <begin position="278"/>
        <end position="297"/>
    </location>
</feature>
<evidence type="ECO:0000313" key="9">
    <source>
        <dbReference type="EMBL" id="SDZ17566.1"/>
    </source>
</evidence>
<dbReference type="Gene3D" id="1.20.58.340">
    <property type="entry name" value="Magnesium transport protein CorA, transmembrane region"/>
    <property type="match status" value="2"/>
</dbReference>
<keyword evidence="4 8" id="KW-1003">Cell membrane</keyword>
<dbReference type="EMBL" id="FNQC01000007">
    <property type="protein sequence ID" value="SDZ17566.1"/>
    <property type="molecule type" value="Genomic_DNA"/>
</dbReference>
<dbReference type="Gene3D" id="3.30.460.20">
    <property type="entry name" value="CorA soluble domain-like"/>
    <property type="match status" value="1"/>
</dbReference>
<keyword evidence="5 8" id="KW-0812">Transmembrane</keyword>
<keyword evidence="6 8" id="KW-1133">Transmembrane helix</keyword>
<evidence type="ECO:0000256" key="7">
    <source>
        <dbReference type="ARBA" id="ARBA00023136"/>
    </source>
</evidence>
<comment type="subcellular location">
    <subcellularLocation>
        <location evidence="1">Cell membrane</location>
        <topology evidence="1">Multi-pass membrane protein</topology>
    </subcellularLocation>
    <subcellularLocation>
        <location evidence="8">Membrane</location>
        <topology evidence="8">Multi-pass membrane protein</topology>
    </subcellularLocation>
</comment>
<feature type="transmembrane region" description="Helical" evidence="8">
    <location>
        <begin position="309"/>
        <end position="329"/>
    </location>
</feature>
<dbReference type="InterPro" id="IPR002523">
    <property type="entry name" value="MgTranspt_CorA/ZnTranspt_ZntB"/>
</dbReference>
<evidence type="ECO:0000256" key="6">
    <source>
        <dbReference type="ARBA" id="ARBA00022989"/>
    </source>
</evidence>
<evidence type="ECO:0000256" key="4">
    <source>
        <dbReference type="ARBA" id="ARBA00022475"/>
    </source>
</evidence>
<gene>
    <name evidence="8" type="primary">corA</name>
    <name evidence="9" type="ORF">SAMN05444412_10736</name>
</gene>
<comment type="caution">
    <text evidence="9">The sequence shown here is derived from an EMBL/GenBank/DDBJ whole genome shotgun (WGS) entry which is preliminary data.</text>
</comment>
<protein>
    <recommendedName>
        <fullName evidence="8">Magnesium transport protein CorA</fullName>
    </recommendedName>
</protein>
<evidence type="ECO:0000256" key="1">
    <source>
        <dbReference type="ARBA" id="ARBA00004651"/>
    </source>
</evidence>
<accession>A0A1H3QW13</accession>
<dbReference type="NCBIfam" id="TIGR00383">
    <property type="entry name" value="corA"/>
    <property type="match status" value="1"/>
</dbReference>
<sequence>MEISEPQNQPTLMDLYVFGEDFLEKYLIKDTKEIEPFLHQERKFWLNISGLEDLSLLEEIRVLFDIHILAMEDIKNNHQRPKLEEFEHLILVVSKMIYTKDHITELEVEQVSLVFGKNFVISFQETPFDIFDQIRARLENPKGKMRKMGTDYFTYTLLDAIVDQYYTILEMVGEKIEELEDQIISQNKNIKLSDIYLQRKSLLEVKRNVWPTREMISAWRKSESPLLKRKTVPFINDLYEHSVEIIENLEIQRESITTLVEIFISNISLKQNEVMKTLTIIATIFIPLTFIAGVYGMNFDYMPELSWKYGYISIWILFLGTTLSMVVYFKRKHWF</sequence>
<dbReference type="SUPFAM" id="SSF143865">
    <property type="entry name" value="CorA soluble domain-like"/>
    <property type="match status" value="1"/>
</dbReference>
<keyword evidence="10" id="KW-1185">Reference proteome</keyword>
<organism evidence="9 10">
    <name type="scientific">Rhodonellum ikkaensis</name>
    <dbReference type="NCBI Taxonomy" id="336829"/>
    <lineage>
        <taxon>Bacteria</taxon>
        <taxon>Pseudomonadati</taxon>
        <taxon>Bacteroidota</taxon>
        <taxon>Cytophagia</taxon>
        <taxon>Cytophagales</taxon>
        <taxon>Cytophagaceae</taxon>
        <taxon>Rhodonellum</taxon>
    </lineage>
</organism>
<comment type="function">
    <text evidence="8">Mediates influx of magnesium ions.</text>
</comment>
<evidence type="ECO:0000256" key="2">
    <source>
        <dbReference type="ARBA" id="ARBA00009765"/>
    </source>
</evidence>
<keyword evidence="3 8" id="KW-0813">Transport</keyword>
<reference evidence="9 10" key="1">
    <citation type="submission" date="2016-10" db="EMBL/GenBank/DDBJ databases">
        <authorList>
            <person name="Varghese N."/>
            <person name="Submissions S."/>
        </authorList>
    </citation>
    <scope>NUCLEOTIDE SEQUENCE [LARGE SCALE GENOMIC DNA]</scope>
    <source>
        <strain evidence="9 10">DSM 17997</strain>
    </source>
</reference>
<evidence type="ECO:0000313" key="10">
    <source>
        <dbReference type="Proteomes" id="UP000199663"/>
    </source>
</evidence>
<dbReference type="PANTHER" id="PTHR46494">
    <property type="entry name" value="CORA FAMILY METAL ION TRANSPORTER (EUROFUNG)"/>
    <property type="match status" value="1"/>
</dbReference>
<keyword evidence="8" id="KW-0460">Magnesium</keyword>
<evidence type="ECO:0000256" key="3">
    <source>
        <dbReference type="ARBA" id="ARBA00022448"/>
    </source>
</evidence>
<evidence type="ECO:0000256" key="8">
    <source>
        <dbReference type="RuleBase" id="RU362010"/>
    </source>
</evidence>
<dbReference type="InterPro" id="IPR045861">
    <property type="entry name" value="CorA_cytoplasmic_dom"/>
</dbReference>
<proteinExistence type="inferred from homology"/>
<dbReference type="SUPFAM" id="SSF144083">
    <property type="entry name" value="Magnesium transport protein CorA, transmembrane region"/>
    <property type="match status" value="1"/>
</dbReference>
<dbReference type="Pfam" id="PF01544">
    <property type="entry name" value="CorA"/>
    <property type="match status" value="1"/>
</dbReference>
<dbReference type="RefSeq" id="WP_019597637.1">
    <property type="nucleotide sequence ID" value="NZ_FNQC01000007.1"/>
</dbReference>
<dbReference type="InterPro" id="IPR045863">
    <property type="entry name" value="CorA_TM1_TM2"/>
</dbReference>